<organism evidence="2 3">
    <name type="scientific">Paraburkholderia strydomiana</name>
    <dbReference type="NCBI Taxonomy" id="1245417"/>
    <lineage>
        <taxon>Bacteria</taxon>
        <taxon>Pseudomonadati</taxon>
        <taxon>Pseudomonadota</taxon>
        <taxon>Betaproteobacteria</taxon>
        <taxon>Burkholderiales</taxon>
        <taxon>Burkholderiaceae</taxon>
        <taxon>Paraburkholderia</taxon>
    </lineage>
</organism>
<proteinExistence type="predicted"/>
<sequence>MMYSKDAYEGGRIFLTTEQKQAVEEGKKFSQRAYADVWAKDAALVQRVCSFLGTNFHWHHRLARNGADLDVIQTLQSMIRGESVMLSAEQSRSGGAVAMATPAQPKMRSFRESLMTEYSMTYDAATAYIENYNDMVDRVNAVTDRYASRADSSLADTVDDLTETATPLGDAQPFEYAPDAAGSDTEQIAGMPFKGAPGSWASSMPGTMPQLRQYGPNGTPMTDIDFEAHHGNANPHAHNWDGTSRDQGWPVSILP</sequence>
<name>A0ABW9EGF2_9BURK</name>
<evidence type="ECO:0000256" key="1">
    <source>
        <dbReference type="SAM" id="MobiDB-lite"/>
    </source>
</evidence>
<accession>A0ABW9EGF2</accession>
<dbReference type="RefSeq" id="WP_408153934.1">
    <property type="nucleotide sequence ID" value="NZ_JAQQCL010000012.1"/>
</dbReference>
<evidence type="ECO:0000313" key="3">
    <source>
        <dbReference type="Proteomes" id="UP001629392"/>
    </source>
</evidence>
<gene>
    <name evidence="2" type="ORF">PQQ73_17420</name>
</gene>
<dbReference type="Proteomes" id="UP001629392">
    <property type="component" value="Unassembled WGS sequence"/>
</dbReference>
<protein>
    <submittedName>
        <fullName evidence="2">Uncharacterized protein</fullName>
    </submittedName>
</protein>
<feature type="region of interest" description="Disordered" evidence="1">
    <location>
        <begin position="236"/>
        <end position="255"/>
    </location>
</feature>
<reference evidence="2 3" key="1">
    <citation type="journal article" date="2024" name="Chem. Sci.">
        <title>Discovery of megapolipeptins by genome mining of a Burkholderiales bacteria collection.</title>
        <authorList>
            <person name="Paulo B.S."/>
            <person name="Recchia M.J.J."/>
            <person name="Lee S."/>
            <person name="Fergusson C.H."/>
            <person name="Romanowski S.B."/>
            <person name="Hernandez A."/>
            <person name="Krull N."/>
            <person name="Liu D.Y."/>
            <person name="Cavanagh H."/>
            <person name="Bos A."/>
            <person name="Gray C.A."/>
            <person name="Murphy B.T."/>
            <person name="Linington R.G."/>
            <person name="Eustaquio A.S."/>
        </authorList>
    </citation>
    <scope>NUCLEOTIDE SEQUENCE [LARGE SCALE GENOMIC DNA]</scope>
    <source>
        <strain evidence="2 3">RL17-350-BIC-E</strain>
    </source>
</reference>
<evidence type="ECO:0000313" key="2">
    <source>
        <dbReference type="EMBL" id="MFM0718112.1"/>
    </source>
</evidence>
<keyword evidence="3" id="KW-1185">Reference proteome</keyword>
<dbReference type="EMBL" id="JAQQCL010000012">
    <property type="protein sequence ID" value="MFM0718112.1"/>
    <property type="molecule type" value="Genomic_DNA"/>
</dbReference>
<comment type="caution">
    <text evidence="2">The sequence shown here is derived from an EMBL/GenBank/DDBJ whole genome shotgun (WGS) entry which is preliminary data.</text>
</comment>